<name>A0AAN6IH43_9EURO</name>
<reference evidence="2" key="1">
    <citation type="journal article" date="2022" name="bioRxiv">
        <title>Deciphering the potential niche of two novel black yeast fungi from a biological soil crust based on their genomes, phenotypes, and melanin regulation.</title>
        <authorList>
            <consortium name="DOE Joint Genome Institute"/>
            <person name="Carr E.C."/>
            <person name="Barton Q."/>
            <person name="Grambo S."/>
            <person name="Sullivan M."/>
            <person name="Renfro C.M."/>
            <person name="Kuo A."/>
            <person name="Pangilinan J."/>
            <person name="Lipzen A."/>
            <person name="Keymanesh K."/>
            <person name="Savage E."/>
            <person name="Barry K."/>
            <person name="Grigoriev I.V."/>
            <person name="Riekhof W.R."/>
            <person name="Harris S.S."/>
        </authorList>
    </citation>
    <scope>NUCLEOTIDE SEQUENCE</scope>
    <source>
        <strain evidence="2">JF 03-4F</strain>
    </source>
</reference>
<accession>A0AAN6IH43</accession>
<organism evidence="2 3">
    <name type="scientific">Exophiala viscosa</name>
    <dbReference type="NCBI Taxonomy" id="2486360"/>
    <lineage>
        <taxon>Eukaryota</taxon>
        <taxon>Fungi</taxon>
        <taxon>Dikarya</taxon>
        <taxon>Ascomycota</taxon>
        <taxon>Pezizomycotina</taxon>
        <taxon>Eurotiomycetes</taxon>
        <taxon>Chaetothyriomycetidae</taxon>
        <taxon>Chaetothyriales</taxon>
        <taxon>Herpotrichiellaceae</taxon>
        <taxon>Exophiala</taxon>
    </lineage>
</organism>
<dbReference type="AlphaFoldDB" id="A0AAN6IH43"/>
<evidence type="ECO:0000313" key="3">
    <source>
        <dbReference type="Proteomes" id="UP001203852"/>
    </source>
</evidence>
<keyword evidence="3" id="KW-1185">Reference proteome</keyword>
<feature type="compositionally biased region" description="Acidic residues" evidence="1">
    <location>
        <begin position="254"/>
        <end position="267"/>
    </location>
</feature>
<proteinExistence type="predicted"/>
<protein>
    <submittedName>
        <fullName evidence="2">Uncharacterized protein</fullName>
    </submittedName>
</protein>
<evidence type="ECO:0000313" key="2">
    <source>
        <dbReference type="EMBL" id="KAI1615144.1"/>
    </source>
</evidence>
<dbReference type="Proteomes" id="UP001203852">
    <property type="component" value="Unassembled WGS sequence"/>
</dbReference>
<sequence length="326" mass="36444">MSNEGSSPHLVKAYRLWTAAEKPLCRVTKLSRNSSSVTVRQPKARLPTVHQRYFAVTVAVFLISTSNIISMQHASFHPLDIYGRLTSTIMRLESLSDTIEEHNAPDSVEQIKVDDFLLDVRSWAADARVDDGSFSALESVPLCEKIMSALSEIRDGTHTLQDQVMHGSLLREDPWVDMQDACQTLRSTVKAIRLAQASADGKGPYADLRDRVSRVREMVAKNIGRRLGHDMQRSFQFDTSPKSRNERIKSWNFDFDDLERDEPEDLDMSSNPPPPISTPKMPKIVGSSSEQTKGKSAAGFGTPSPGIEEDAPRPPSFVLPQRQRKP</sequence>
<comment type="caution">
    <text evidence="2">The sequence shown here is derived from an EMBL/GenBank/DDBJ whole genome shotgun (WGS) entry which is preliminary data.</text>
</comment>
<evidence type="ECO:0000256" key="1">
    <source>
        <dbReference type="SAM" id="MobiDB-lite"/>
    </source>
</evidence>
<feature type="region of interest" description="Disordered" evidence="1">
    <location>
        <begin position="248"/>
        <end position="326"/>
    </location>
</feature>
<gene>
    <name evidence="2" type="ORF">EDD36DRAFT_416662</name>
</gene>
<dbReference type="EMBL" id="MU404352">
    <property type="protein sequence ID" value="KAI1615144.1"/>
    <property type="molecule type" value="Genomic_DNA"/>
</dbReference>